<dbReference type="EMBL" id="LARY01000002">
    <property type="protein sequence ID" value="RDX01122.1"/>
    <property type="molecule type" value="Genomic_DNA"/>
</dbReference>
<comment type="caution">
    <text evidence="1">The sequence shown here is derived from an EMBL/GenBank/DDBJ whole genome shotgun (WGS) entry which is preliminary data.</text>
</comment>
<evidence type="ECO:0008006" key="3">
    <source>
        <dbReference type="Google" id="ProtNLM"/>
    </source>
</evidence>
<name>A0A3D8TR13_9LIST</name>
<dbReference type="Proteomes" id="UP000257055">
    <property type="component" value="Unassembled WGS sequence"/>
</dbReference>
<sequence length="774" mass="85164">MKKWLDVLIGCIGLFAIGVFILSFSHVFAEKDQSDSLLISSNVGKVAVNSPFEITIQDKTNSLEKVYVPITEGLAYQELKQGNATITNDSVNHQLIIEWKKNQEHKVVLGFTSSKPKTVSLQAVDDANNTSNSVSIVVQKEEKHAENPPFSNRAAYSMLEGLTPPDKSPYGTIMDAKGQYVSGKEVQKSREIIPLIHYGSISAAKDITVNGGPPPFPQTFNRFPVGTVLKVNNVGFHNGEPCVLAIKTLLPNMSLDTFSNFPMTMSAILDPVEFSVEIWLEDGNGNEIKDPGITILLPMQLRISTLSDGANRNVITQISDKSAVNNILARDATITGAGESFLDPMGNSYQFVSRERSKMDYNILYNASQHLRVSGSLRDNDGKLVPFKDHEDFLYYQRLFSSNSNDLVLMLPYTAPTIEPMKNEKTVKAEFNIGQSLITQNAAMYPDSFSVDFNMGDLVKNNQLYAIRVVDSSKKAVTSSKTFDAETNTFHAEFTKSTMSQLKNNELSITGSFDLNTDAPDLIDTFQPDGFFHIPIEAVNSDQPDLKVKGETLVKMPAPTATPVPQVVSLHSSPEELDPSDLVTDLKSILPQDKIKVIGIKQKEKFETLGSTTVDVVIESELTHVQGVITVPVEVETGSLSFESAPKSIDFGTVQIGPALVDVPVKETVNDLAVQDTRFLGKWELGVRVSKPLTGLVHKKPLGQLFYLTDDAKIPLSNQYQPVVGGGYTGRKEPFNVSGDWNEKHGLILEIKQGEALREKYQGVVIWSLRDVPA</sequence>
<evidence type="ECO:0000313" key="2">
    <source>
        <dbReference type="Proteomes" id="UP000257055"/>
    </source>
</evidence>
<accession>A0A3D8TR13</accession>
<evidence type="ECO:0000313" key="1">
    <source>
        <dbReference type="EMBL" id="RDX01122.1"/>
    </source>
</evidence>
<dbReference type="AlphaFoldDB" id="A0A3D8TR13"/>
<dbReference type="RefSeq" id="WP_115753373.1">
    <property type="nucleotide sequence ID" value="NZ_LARY01000002.1"/>
</dbReference>
<gene>
    <name evidence="1" type="ORF">UR08_09240</name>
</gene>
<reference evidence="2" key="1">
    <citation type="submission" date="2015-04" db="EMBL/GenBank/DDBJ databases">
        <authorList>
            <person name="Schardt J."/>
            <person name="Mueller-Herbst S."/>
            <person name="Scherer S."/>
            <person name="Huptas C."/>
        </authorList>
    </citation>
    <scope>NUCLEOTIDE SEQUENCE [LARGE SCALE GENOMIC DNA]</scope>
    <source>
        <strain evidence="2">Kiel-L1</strain>
    </source>
</reference>
<proteinExistence type="predicted"/>
<keyword evidence="2" id="KW-1185">Reference proteome</keyword>
<organism evidence="1 2">
    <name type="scientific">Listeria kieliensis</name>
    <dbReference type="NCBI Taxonomy" id="1621700"/>
    <lineage>
        <taxon>Bacteria</taxon>
        <taxon>Bacillati</taxon>
        <taxon>Bacillota</taxon>
        <taxon>Bacilli</taxon>
        <taxon>Bacillales</taxon>
        <taxon>Listeriaceae</taxon>
        <taxon>Listeria</taxon>
    </lineage>
</organism>
<protein>
    <recommendedName>
        <fullName evidence="3">WxL domain-containing protein</fullName>
    </recommendedName>
</protein>